<dbReference type="RefSeq" id="WP_119782733.1">
    <property type="nucleotide sequence ID" value="NZ_QYUK01000016.1"/>
</dbReference>
<dbReference type="PROSITE" id="PS01227">
    <property type="entry name" value="UPF0012"/>
    <property type="match status" value="1"/>
</dbReference>
<gene>
    <name evidence="3" type="ORF">D3874_26660</name>
</gene>
<dbReference type="Proteomes" id="UP000284605">
    <property type="component" value="Unassembled WGS sequence"/>
</dbReference>
<dbReference type="SUPFAM" id="SSF56317">
    <property type="entry name" value="Carbon-nitrogen hydrolase"/>
    <property type="match status" value="1"/>
</dbReference>
<evidence type="ECO:0000259" key="2">
    <source>
        <dbReference type="PROSITE" id="PS50263"/>
    </source>
</evidence>
<dbReference type="GO" id="GO:0016787">
    <property type="term" value="F:hydrolase activity"/>
    <property type="evidence" value="ECO:0007669"/>
    <property type="project" value="UniProtKB-KW"/>
</dbReference>
<evidence type="ECO:0000313" key="3">
    <source>
        <dbReference type="EMBL" id="RJF80681.1"/>
    </source>
</evidence>
<dbReference type="Pfam" id="PF00795">
    <property type="entry name" value="CN_hydrolase"/>
    <property type="match status" value="1"/>
</dbReference>
<comment type="similarity">
    <text evidence="1">Belongs to the carbon-nitrogen hydrolase superfamily. NIT1/NIT2 family.</text>
</comment>
<dbReference type="PANTHER" id="PTHR23088">
    <property type="entry name" value="NITRILASE-RELATED"/>
    <property type="match status" value="1"/>
</dbReference>
<accession>A0A418VU61</accession>
<dbReference type="InterPro" id="IPR036526">
    <property type="entry name" value="C-N_Hydrolase_sf"/>
</dbReference>
<protein>
    <submittedName>
        <fullName evidence="3">Carbon-nitrogen hydrolase</fullName>
    </submittedName>
</protein>
<evidence type="ECO:0000313" key="4">
    <source>
        <dbReference type="Proteomes" id="UP000284605"/>
    </source>
</evidence>
<keyword evidence="3" id="KW-0378">Hydrolase</keyword>
<sequence>MRVAILQGLDAAVDKPEALARLEAAAFDAASQGAGLLIAPEMFLTGYNIGPDAVGQMAEAVDGPSAQQAAGIARAAGIALIYGYPERGADGAVYNAAMVIDAGGKPLLNHRKCHLFGDLDRNAFSAGQDLAPVVTIGGVKVGVLICYDVEFPESVRRLALAGAELIAVPTALMQPFDVIAKIVVPARAFENQVFVAYANRSGSEAELTYVGLSCIVAPDGVDLARAGRGEELIVAAIDPAVADAARAANPYLADRRPELYGALTRERA</sequence>
<comment type="caution">
    <text evidence="3">The sequence shown here is derived from an EMBL/GenBank/DDBJ whole genome shotgun (WGS) entry which is preliminary data.</text>
</comment>
<dbReference type="InterPro" id="IPR003010">
    <property type="entry name" value="C-N_Hydrolase"/>
</dbReference>
<evidence type="ECO:0000256" key="1">
    <source>
        <dbReference type="ARBA" id="ARBA00010613"/>
    </source>
</evidence>
<reference evidence="3 4" key="1">
    <citation type="submission" date="2018-09" db="EMBL/GenBank/DDBJ databases">
        <authorList>
            <person name="Zhu H."/>
        </authorList>
    </citation>
    <scope>NUCLEOTIDE SEQUENCE [LARGE SCALE GENOMIC DNA]</scope>
    <source>
        <strain evidence="3 4">K1W22B-8</strain>
    </source>
</reference>
<keyword evidence="4" id="KW-1185">Reference proteome</keyword>
<name>A0A418VU61_9PROT</name>
<dbReference type="InterPro" id="IPR044083">
    <property type="entry name" value="RamA-like"/>
</dbReference>
<dbReference type="OrthoDB" id="9811121at2"/>
<dbReference type="CDD" id="cd07576">
    <property type="entry name" value="R-amidase_like"/>
    <property type="match status" value="1"/>
</dbReference>
<dbReference type="InterPro" id="IPR001110">
    <property type="entry name" value="UPF0012_CS"/>
</dbReference>
<dbReference type="AlphaFoldDB" id="A0A418VU61"/>
<dbReference type="EMBL" id="QYUK01000016">
    <property type="protein sequence ID" value="RJF80681.1"/>
    <property type="molecule type" value="Genomic_DNA"/>
</dbReference>
<dbReference type="PROSITE" id="PS50263">
    <property type="entry name" value="CN_HYDROLASE"/>
    <property type="match status" value="1"/>
</dbReference>
<feature type="domain" description="CN hydrolase" evidence="2">
    <location>
        <begin position="1"/>
        <end position="239"/>
    </location>
</feature>
<dbReference type="PANTHER" id="PTHR23088:SF27">
    <property type="entry name" value="DEAMINATED GLUTATHIONE AMIDASE"/>
    <property type="match status" value="1"/>
</dbReference>
<organism evidence="3 4">
    <name type="scientific">Oleomonas cavernae</name>
    <dbReference type="NCBI Taxonomy" id="2320859"/>
    <lineage>
        <taxon>Bacteria</taxon>
        <taxon>Pseudomonadati</taxon>
        <taxon>Pseudomonadota</taxon>
        <taxon>Alphaproteobacteria</taxon>
        <taxon>Acetobacterales</taxon>
        <taxon>Acetobacteraceae</taxon>
        <taxon>Oleomonas</taxon>
    </lineage>
</organism>
<proteinExistence type="inferred from homology"/>
<dbReference type="Gene3D" id="3.60.110.10">
    <property type="entry name" value="Carbon-nitrogen hydrolase"/>
    <property type="match status" value="1"/>
</dbReference>